<evidence type="ECO:0000313" key="3">
    <source>
        <dbReference type="EMBL" id="MDC5696361.1"/>
    </source>
</evidence>
<dbReference type="EMBL" id="JAPFQL010000010">
    <property type="protein sequence ID" value="MDC5696361.1"/>
    <property type="molecule type" value="Genomic_DNA"/>
</dbReference>
<evidence type="ECO:0000256" key="1">
    <source>
        <dbReference type="SAM" id="MobiDB-lite"/>
    </source>
</evidence>
<organism evidence="3 4">
    <name type="scientific">Intrasporangium calvum</name>
    <dbReference type="NCBI Taxonomy" id="53358"/>
    <lineage>
        <taxon>Bacteria</taxon>
        <taxon>Bacillati</taxon>
        <taxon>Actinomycetota</taxon>
        <taxon>Actinomycetes</taxon>
        <taxon>Micrococcales</taxon>
        <taxon>Intrasporangiaceae</taxon>
        <taxon>Intrasporangium</taxon>
    </lineage>
</organism>
<sequence length="317" mass="33230">MRVLLAGASGALGHSLTPALVAAGHDVFGTTRSGNTDAIATAGATPLQMDGLDRDSVRSAVEEAKPDVIIHQLTSLRAGINPKNFDRDFATTNRLRIEGTDHLLEAARAVGVSRFLAQSFTGWTNPRTGFGGSSVPADENEPLDSQPAKESRVSLAAIRHLEEAVTAASDIEGLVLRYGGFYGPGTGFAHGEDGEMLAMVQARKLPVVGAGGGRMSFVHAVDAAAATVAAVERGAPGLYNVVDDEPARASEWIPALAAALGAKPPRHVPVWLARPLIGEHGVNWMTTSRGSSNAKAKRELGWTLAYPTWRVGFAEGL</sequence>
<keyword evidence="4" id="KW-1185">Reference proteome</keyword>
<dbReference type="InterPro" id="IPR051783">
    <property type="entry name" value="NAD(P)-dependent_oxidoreduct"/>
</dbReference>
<dbReference type="PANTHER" id="PTHR48079">
    <property type="entry name" value="PROTEIN YEEZ"/>
    <property type="match status" value="1"/>
</dbReference>
<dbReference type="Gene3D" id="3.40.50.720">
    <property type="entry name" value="NAD(P)-binding Rossmann-like Domain"/>
    <property type="match status" value="1"/>
</dbReference>
<dbReference type="SUPFAM" id="SSF51735">
    <property type="entry name" value="NAD(P)-binding Rossmann-fold domains"/>
    <property type="match status" value="1"/>
</dbReference>
<evidence type="ECO:0000259" key="2">
    <source>
        <dbReference type="Pfam" id="PF01370"/>
    </source>
</evidence>
<evidence type="ECO:0000313" key="4">
    <source>
        <dbReference type="Proteomes" id="UP001150259"/>
    </source>
</evidence>
<gene>
    <name evidence="3" type="ORF">OO014_03765</name>
</gene>
<dbReference type="InterPro" id="IPR001509">
    <property type="entry name" value="Epimerase_deHydtase"/>
</dbReference>
<dbReference type="Proteomes" id="UP001150259">
    <property type="component" value="Unassembled WGS sequence"/>
</dbReference>
<dbReference type="Pfam" id="PF01370">
    <property type="entry name" value="Epimerase"/>
    <property type="match status" value="1"/>
</dbReference>
<feature type="region of interest" description="Disordered" evidence="1">
    <location>
        <begin position="127"/>
        <end position="146"/>
    </location>
</feature>
<dbReference type="PANTHER" id="PTHR48079:SF6">
    <property type="entry name" value="NAD(P)-BINDING DOMAIN-CONTAINING PROTEIN-RELATED"/>
    <property type="match status" value="1"/>
</dbReference>
<proteinExistence type="predicted"/>
<feature type="domain" description="NAD-dependent epimerase/dehydratase" evidence="2">
    <location>
        <begin position="3"/>
        <end position="241"/>
    </location>
</feature>
<dbReference type="InterPro" id="IPR036291">
    <property type="entry name" value="NAD(P)-bd_dom_sf"/>
</dbReference>
<name>A0ABT5GF94_9MICO</name>
<protein>
    <submittedName>
        <fullName evidence="3">NAD(P)-dependent oxidoreductase</fullName>
    </submittedName>
</protein>
<comment type="caution">
    <text evidence="3">The sequence shown here is derived from an EMBL/GenBank/DDBJ whole genome shotgun (WGS) entry which is preliminary data.</text>
</comment>
<accession>A0ABT5GF94</accession>
<reference evidence="3 4" key="1">
    <citation type="submission" date="2022-11" db="EMBL/GenBank/DDBJ databases">
        <title>Anaerobic phenanthrene biodegradation by a DNRA strain PheN6.</title>
        <authorList>
            <person name="Zhang Z."/>
        </authorList>
    </citation>
    <scope>NUCLEOTIDE SEQUENCE [LARGE SCALE GENOMIC DNA]</scope>
    <source>
        <strain evidence="3 4">PheN6</strain>
    </source>
</reference>
<dbReference type="RefSeq" id="WP_272460938.1">
    <property type="nucleotide sequence ID" value="NZ_JAPFQL010000010.1"/>
</dbReference>